<protein>
    <submittedName>
        <fullName evidence="1">Uncharacterized protein</fullName>
    </submittedName>
</protein>
<dbReference type="Proteomes" id="UP000255355">
    <property type="component" value="Unassembled WGS sequence"/>
</dbReference>
<evidence type="ECO:0000313" key="2">
    <source>
        <dbReference type="Proteomes" id="UP000255355"/>
    </source>
</evidence>
<dbReference type="AlphaFoldDB" id="A0A370H9L8"/>
<keyword evidence="2" id="KW-1185">Reference proteome</keyword>
<dbReference type="EMBL" id="QQAZ01000003">
    <property type="protein sequence ID" value="RDI52714.1"/>
    <property type="molecule type" value="Genomic_DNA"/>
</dbReference>
<sequence>MELSFEGYQRFADHAKTAEPYLTKAPSDVVYALAVLAGDHDVEAGYVRYGSEGRETHWFGLWLVPAGLIHVSAVYGEPNWTGIRESNMGHRPPSAFTSWYRRVTDVKSIGVGSIDGSGFGDEVMVHGEAILELDGLPQRLTFRFGGTGSGASTLLAELRDRCQSALADGSPAGRRGD</sequence>
<dbReference type="RefSeq" id="WP_068020778.1">
    <property type="nucleotide sequence ID" value="NZ_QQAZ01000003.1"/>
</dbReference>
<proteinExistence type="predicted"/>
<organism evidence="1 2">
    <name type="scientific">Nocardia mexicana</name>
    <dbReference type="NCBI Taxonomy" id="279262"/>
    <lineage>
        <taxon>Bacteria</taxon>
        <taxon>Bacillati</taxon>
        <taxon>Actinomycetota</taxon>
        <taxon>Actinomycetes</taxon>
        <taxon>Mycobacteriales</taxon>
        <taxon>Nocardiaceae</taxon>
        <taxon>Nocardia</taxon>
    </lineage>
</organism>
<reference evidence="1 2" key="1">
    <citation type="submission" date="2018-07" db="EMBL/GenBank/DDBJ databases">
        <title>Genomic Encyclopedia of Type Strains, Phase IV (KMG-IV): sequencing the most valuable type-strain genomes for metagenomic binning, comparative biology and taxonomic classification.</title>
        <authorList>
            <person name="Goeker M."/>
        </authorList>
    </citation>
    <scope>NUCLEOTIDE SEQUENCE [LARGE SCALE GENOMIC DNA]</scope>
    <source>
        <strain evidence="1 2">DSM 44952</strain>
    </source>
</reference>
<dbReference type="OrthoDB" id="4161024at2"/>
<comment type="caution">
    <text evidence="1">The sequence shown here is derived from an EMBL/GenBank/DDBJ whole genome shotgun (WGS) entry which is preliminary data.</text>
</comment>
<evidence type="ECO:0000313" key="1">
    <source>
        <dbReference type="EMBL" id="RDI52714.1"/>
    </source>
</evidence>
<name>A0A370H9L8_9NOCA</name>
<accession>A0A370H9L8</accession>
<gene>
    <name evidence="1" type="ORF">DFR68_10398</name>
</gene>